<keyword evidence="3" id="KW-1185">Reference proteome</keyword>
<accession>A0AA88JH88</accession>
<organism evidence="1 3">
    <name type="scientific">Ficus carica</name>
    <name type="common">Common fig</name>
    <dbReference type="NCBI Taxonomy" id="3494"/>
    <lineage>
        <taxon>Eukaryota</taxon>
        <taxon>Viridiplantae</taxon>
        <taxon>Streptophyta</taxon>
        <taxon>Embryophyta</taxon>
        <taxon>Tracheophyta</taxon>
        <taxon>Spermatophyta</taxon>
        <taxon>Magnoliopsida</taxon>
        <taxon>eudicotyledons</taxon>
        <taxon>Gunneridae</taxon>
        <taxon>Pentapetalae</taxon>
        <taxon>rosids</taxon>
        <taxon>fabids</taxon>
        <taxon>Rosales</taxon>
        <taxon>Moraceae</taxon>
        <taxon>Ficeae</taxon>
        <taxon>Ficus</taxon>
    </lineage>
</organism>
<gene>
    <name evidence="1" type="ORF">TIFTF001_055786</name>
    <name evidence="2" type="ORF">TIFTF001_055788</name>
</gene>
<protein>
    <submittedName>
        <fullName evidence="1">Uncharacterized protein</fullName>
    </submittedName>
</protein>
<evidence type="ECO:0000313" key="2">
    <source>
        <dbReference type="EMBL" id="GMN74297.1"/>
    </source>
</evidence>
<sequence length="93" mass="10188">MAGTPSCDDGEPSSTTEILSATENPVAPAAISEFQAHVHTEVNADLLSQPFLPGGCYTEDDVFCFSNFFDDDQRINGVMDESHPELENYLPYQ</sequence>
<dbReference type="Proteomes" id="UP001187192">
    <property type="component" value="Unassembled WGS sequence"/>
</dbReference>
<name>A0AA88JH88_FICCA</name>
<evidence type="ECO:0000313" key="3">
    <source>
        <dbReference type="Proteomes" id="UP001187192"/>
    </source>
</evidence>
<reference evidence="1" key="1">
    <citation type="submission" date="2023-07" db="EMBL/GenBank/DDBJ databases">
        <title>draft genome sequence of fig (Ficus carica).</title>
        <authorList>
            <person name="Takahashi T."/>
            <person name="Nishimura K."/>
        </authorList>
    </citation>
    <scope>NUCLEOTIDE SEQUENCE</scope>
</reference>
<feature type="non-terminal residue" evidence="1">
    <location>
        <position position="93"/>
    </location>
</feature>
<evidence type="ECO:0000313" key="1">
    <source>
        <dbReference type="EMBL" id="GMN74285.1"/>
    </source>
</evidence>
<dbReference type="EMBL" id="BTGU01018621">
    <property type="protein sequence ID" value="GMN74285.1"/>
    <property type="molecule type" value="Genomic_DNA"/>
</dbReference>
<comment type="caution">
    <text evidence="1">The sequence shown here is derived from an EMBL/GenBank/DDBJ whole genome shotgun (WGS) entry which is preliminary data.</text>
</comment>
<proteinExistence type="predicted"/>
<dbReference type="EMBL" id="BTGU01018623">
    <property type="protein sequence ID" value="GMN74297.1"/>
    <property type="molecule type" value="Genomic_DNA"/>
</dbReference>
<dbReference type="AlphaFoldDB" id="A0AA88JH88"/>